<dbReference type="EMBL" id="LNIX01000020">
    <property type="protein sequence ID" value="OXA44071.1"/>
    <property type="molecule type" value="Genomic_DNA"/>
</dbReference>
<keyword evidence="4" id="KW-1185">Reference proteome</keyword>
<organism evidence="3 4">
    <name type="scientific">Folsomia candida</name>
    <name type="common">Springtail</name>
    <dbReference type="NCBI Taxonomy" id="158441"/>
    <lineage>
        <taxon>Eukaryota</taxon>
        <taxon>Metazoa</taxon>
        <taxon>Ecdysozoa</taxon>
        <taxon>Arthropoda</taxon>
        <taxon>Hexapoda</taxon>
        <taxon>Collembola</taxon>
        <taxon>Entomobryomorpha</taxon>
        <taxon>Isotomoidea</taxon>
        <taxon>Isotomidae</taxon>
        <taxon>Proisotominae</taxon>
        <taxon>Folsomia</taxon>
    </lineage>
</organism>
<name>A0A226DHJ3_FOLCA</name>
<dbReference type="InterPro" id="IPR059157">
    <property type="entry name" value="WDR36-Utp21_N"/>
</dbReference>
<dbReference type="AlphaFoldDB" id="A0A226DHJ3"/>
<protein>
    <submittedName>
        <fullName evidence="3">WD repeat-containing protein 36</fullName>
    </submittedName>
</protein>
<dbReference type="InterPro" id="IPR007319">
    <property type="entry name" value="WDR36/Utp21_C"/>
</dbReference>
<feature type="domain" description="WDR36/Utp21 N-terminal" evidence="2">
    <location>
        <begin position="73"/>
        <end position="330"/>
    </location>
</feature>
<dbReference type="SUPFAM" id="SSF50998">
    <property type="entry name" value="Quinoprotein alcohol dehydrogenase-like"/>
    <property type="match status" value="1"/>
</dbReference>
<accession>A0A226DHJ3</accession>
<dbReference type="InterPro" id="IPR015943">
    <property type="entry name" value="WD40/YVTN_repeat-like_dom_sf"/>
</dbReference>
<feature type="domain" description="WDR36/Utp21 C-terminal" evidence="1">
    <location>
        <begin position="706"/>
        <end position="911"/>
    </location>
</feature>
<dbReference type="STRING" id="158441.A0A226DHJ3"/>
<evidence type="ECO:0000313" key="4">
    <source>
        <dbReference type="Proteomes" id="UP000198287"/>
    </source>
</evidence>
<dbReference type="GO" id="GO:0034388">
    <property type="term" value="C:Pwp2p-containing subcomplex of 90S preribosome"/>
    <property type="evidence" value="ECO:0007669"/>
    <property type="project" value="TreeGrafter"/>
</dbReference>
<dbReference type="GO" id="GO:0006364">
    <property type="term" value="P:rRNA processing"/>
    <property type="evidence" value="ECO:0007669"/>
    <property type="project" value="InterPro"/>
</dbReference>
<proteinExistence type="predicted"/>
<dbReference type="SMART" id="SM00320">
    <property type="entry name" value="WD40"/>
    <property type="match status" value="7"/>
</dbReference>
<evidence type="ECO:0000313" key="3">
    <source>
        <dbReference type="EMBL" id="OXA44071.1"/>
    </source>
</evidence>
<evidence type="ECO:0000259" key="2">
    <source>
        <dbReference type="Pfam" id="PF25171"/>
    </source>
</evidence>
<gene>
    <name evidence="3" type="ORF">Fcan01_21086</name>
</gene>
<dbReference type="OrthoDB" id="10250769at2759"/>
<dbReference type="InterPro" id="IPR001680">
    <property type="entry name" value="WD40_rpt"/>
</dbReference>
<dbReference type="PANTHER" id="PTHR22840:SF12">
    <property type="entry name" value="WD REPEAT-CONTAINING PROTEIN 36"/>
    <property type="match status" value="1"/>
</dbReference>
<sequence length="917" mass="101524">MKKKNKNNSLKKVEVVVSRDDEEGGGGDHGGGAVLLSGVTQSRIFNPYKNIGLVSSQVPLILRYIHKRRENFVITCAGRSISTYVSQQLRHISSSEEGGEIGCMAGDTYHVYTVGPGAKFISAWRRGTELTHEYPTSEHASDITHLLPFAENLISVDSKELVRSVSLPVGDADVTSILHPLTFQNKVIFSDSEGFIYLWNINTNQLIYKFDTFKGTRINSLMQSPARGVLAVALASGHVSLFNLEYDKILMHLTCLEEPVSLAFMTDGRHVLLVGGVKGSLTAWDLDTREVISFVNEAHKCPVSGLVGFMGEPIFVSSGADNAIRVWIFDRPDGGFRLLNTRAGHSSPPTMARFHGEDCPTIVTTGEDNTLRSFHLYNETYNRIITNFPSTSSTHKPLSVNSFTNFGGHHQPIGEDILAFDKYNASELYTFSFENSKRGKPILPGNDTLAITCVAITTDIQWALVGFKEGKVHVYNLQSKRLKSTAVVSSGTNTSDIAGIALSASESTVLIAAGVTLSYHKFPSLAEITKETSVAPFRSVFSRRTSNLACLVRADFSLTICDVSTQSMMRILDHCCSPVTDGAFSPDMKWVTVATTDGCVFTWDVPTGNLVDIFRNFPTAITSLDYTPRGDFLVTTHADEVGIRLWVNLAVFAPLPPFTKVPDDYIPKRLEDVIPQMPPVKGQELVKIQIDSEILNSTDPTQNAIELGTLPKFHWKELLNLKTIKARNKPAPAFKPERNIPFILSDLEKEKTRNLVDLDLEKVLSGMSTSLIVSKPLQTLDAVPFTAFSKKLSELGRDPFQFNQIATTLISELAGMGPSQIDLEIWSWDPDCGGSKKLLMNFLELVTFAVGRKQHLQIVMTCLALFFKIYRKQLKSSKVFKEPMEKVSRDVGIIRDSMFKTVTRIECLVDYSNEGLF</sequence>
<dbReference type="InterPro" id="IPR011047">
    <property type="entry name" value="Quinoprotein_ADH-like_sf"/>
</dbReference>
<reference evidence="3 4" key="1">
    <citation type="submission" date="2015-12" db="EMBL/GenBank/DDBJ databases">
        <title>The genome of Folsomia candida.</title>
        <authorList>
            <person name="Faddeeva A."/>
            <person name="Derks M.F."/>
            <person name="Anvar Y."/>
            <person name="Smit S."/>
            <person name="Van Straalen N."/>
            <person name="Roelofs D."/>
        </authorList>
    </citation>
    <scope>NUCLEOTIDE SEQUENCE [LARGE SCALE GENOMIC DNA]</scope>
    <source>
        <strain evidence="3 4">VU population</strain>
        <tissue evidence="3">Whole body</tissue>
    </source>
</reference>
<dbReference type="PANTHER" id="PTHR22840">
    <property type="entry name" value="WD REPEAT-CONTAINING PROTEIN 36"/>
    <property type="match status" value="1"/>
</dbReference>
<dbReference type="OMA" id="FWIRTSG"/>
<dbReference type="Proteomes" id="UP000198287">
    <property type="component" value="Unassembled WGS sequence"/>
</dbReference>
<comment type="caution">
    <text evidence="3">The sequence shown here is derived from an EMBL/GenBank/DDBJ whole genome shotgun (WGS) entry which is preliminary data.</text>
</comment>
<dbReference type="Pfam" id="PF25171">
    <property type="entry name" value="Beta-prop_WDR36-Utp21_1st"/>
    <property type="match status" value="1"/>
</dbReference>
<dbReference type="Gene3D" id="2.130.10.10">
    <property type="entry name" value="YVTN repeat-like/Quinoprotein amine dehydrogenase"/>
    <property type="match status" value="2"/>
</dbReference>
<dbReference type="Pfam" id="PF04192">
    <property type="entry name" value="Utp21"/>
    <property type="match status" value="1"/>
</dbReference>
<evidence type="ECO:0000259" key="1">
    <source>
        <dbReference type="Pfam" id="PF04192"/>
    </source>
</evidence>
<dbReference type="Pfam" id="PF25168">
    <property type="entry name" value="Beta-prop_WDR36-Utp21_2nd"/>
    <property type="match status" value="1"/>
</dbReference>
<dbReference type="GO" id="GO:0032040">
    <property type="term" value="C:small-subunit processome"/>
    <property type="evidence" value="ECO:0007669"/>
    <property type="project" value="InterPro"/>
</dbReference>